<dbReference type="HOGENOM" id="CLU_2777391_0_0_1"/>
<reference evidence="2 3" key="1">
    <citation type="journal article" date="2014" name="Genome Announc.">
        <title>Draft genome sequence of Sclerotinia borealis, a psychrophilic plant pathogenic fungus.</title>
        <authorList>
            <person name="Mardanov A.V."/>
            <person name="Beletsky A.V."/>
            <person name="Kadnikov V.V."/>
            <person name="Ignatov A.N."/>
            <person name="Ravin N.V."/>
        </authorList>
    </citation>
    <scope>NUCLEOTIDE SEQUENCE [LARGE SCALE GENOMIC DNA]</scope>
    <source>
        <strain evidence="3">F-4157</strain>
    </source>
</reference>
<evidence type="ECO:0000256" key="1">
    <source>
        <dbReference type="SAM" id="MobiDB-lite"/>
    </source>
</evidence>
<gene>
    <name evidence="2" type="ORF">SBOR_10147</name>
</gene>
<accession>W9C191</accession>
<evidence type="ECO:0000313" key="2">
    <source>
        <dbReference type="EMBL" id="ESZ89468.1"/>
    </source>
</evidence>
<name>W9C191_SCLBF</name>
<keyword evidence="3" id="KW-1185">Reference proteome</keyword>
<dbReference type="EMBL" id="AYSA01000999">
    <property type="protein sequence ID" value="ESZ89468.1"/>
    <property type="molecule type" value="Genomic_DNA"/>
</dbReference>
<organism evidence="2 3">
    <name type="scientific">Sclerotinia borealis (strain F-4128)</name>
    <dbReference type="NCBI Taxonomy" id="1432307"/>
    <lineage>
        <taxon>Eukaryota</taxon>
        <taxon>Fungi</taxon>
        <taxon>Dikarya</taxon>
        <taxon>Ascomycota</taxon>
        <taxon>Pezizomycotina</taxon>
        <taxon>Leotiomycetes</taxon>
        <taxon>Helotiales</taxon>
        <taxon>Sclerotiniaceae</taxon>
        <taxon>Sclerotinia</taxon>
    </lineage>
</organism>
<proteinExistence type="predicted"/>
<dbReference type="Proteomes" id="UP000019487">
    <property type="component" value="Unassembled WGS sequence"/>
</dbReference>
<comment type="caution">
    <text evidence="2">The sequence shown here is derived from an EMBL/GenBank/DDBJ whole genome shotgun (WGS) entry which is preliminary data.</text>
</comment>
<protein>
    <submittedName>
        <fullName evidence="2">Uncharacterized protein</fullName>
    </submittedName>
</protein>
<feature type="region of interest" description="Disordered" evidence="1">
    <location>
        <begin position="40"/>
        <end position="69"/>
    </location>
</feature>
<evidence type="ECO:0000313" key="3">
    <source>
        <dbReference type="Proteomes" id="UP000019487"/>
    </source>
</evidence>
<dbReference type="AlphaFoldDB" id="W9C191"/>
<sequence length="69" mass="7857">MWQMVGNAFLEGYARYTGFQRHLGFDGRESEGFGKIFESQEGSLSGNTHPPSHIETPTDMELPKYMEEV</sequence>
<feature type="compositionally biased region" description="Polar residues" evidence="1">
    <location>
        <begin position="40"/>
        <end position="50"/>
    </location>
</feature>